<dbReference type="Proteomes" id="UP000700596">
    <property type="component" value="Unassembled WGS sequence"/>
</dbReference>
<proteinExistence type="predicted"/>
<comment type="caution">
    <text evidence="1">The sequence shown here is derived from an EMBL/GenBank/DDBJ whole genome shotgun (WGS) entry which is preliminary data.</text>
</comment>
<evidence type="ECO:0000313" key="1">
    <source>
        <dbReference type="EMBL" id="KAH7132178.1"/>
    </source>
</evidence>
<sequence>MSGRIFQRLPINAAFAARRTPVSARFNSSTSTSSAARIVEMARSAEKPSPIEASVPAMWAVSGALCLLAWNRASERKEDHVEKLLIV</sequence>
<accession>A0A9P9E6X1</accession>
<dbReference type="AlphaFoldDB" id="A0A9P9E6X1"/>
<organism evidence="1 2">
    <name type="scientific">Dendryphion nanum</name>
    <dbReference type="NCBI Taxonomy" id="256645"/>
    <lineage>
        <taxon>Eukaryota</taxon>
        <taxon>Fungi</taxon>
        <taxon>Dikarya</taxon>
        <taxon>Ascomycota</taxon>
        <taxon>Pezizomycotina</taxon>
        <taxon>Dothideomycetes</taxon>
        <taxon>Pleosporomycetidae</taxon>
        <taxon>Pleosporales</taxon>
        <taxon>Torulaceae</taxon>
        <taxon>Dendryphion</taxon>
    </lineage>
</organism>
<protein>
    <submittedName>
        <fullName evidence="1">Uncharacterized protein</fullName>
    </submittedName>
</protein>
<dbReference type="EMBL" id="JAGMWT010000003">
    <property type="protein sequence ID" value="KAH7132178.1"/>
    <property type="molecule type" value="Genomic_DNA"/>
</dbReference>
<name>A0A9P9E6X1_9PLEO</name>
<gene>
    <name evidence="1" type="ORF">B0J11DRAFT_577114</name>
</gene>
<keyword evidence="2" id="KW-1185">Reference proteome</keyword>
<evidence type="ECO:0000313" key="2">
    <source>
        <dbReference type="Proteomes" id="UP000700596"/>
    </source>
</evidence>
<reference evidence="1" key="1">
    <citation type="journal article" date="2021" name="Nat. Commun.">
        <title>Genetic determinants of endophytism in the Arabidopsis root mycobiome.</title>
        <authorList>
            <person name="Mesny F."/>
            <person name="Miyauchi S."/>
            <person name="Thiergart T."/>
            <person name="Pickel B."/>
            <person name="Atanasova L."/>
            <person name="Karlsson M."/>
            <person name="Huettel B."/>
            <person name="Barry K.W."/>
            <person name="Haridas S."/>
            <person name="Chen C."/>
            <person name="Bauer D."/>
            <person name="Andreopoulos W."/>
            <person name="Pangilinan J."/>
            <person name="LaButti K."/>
            <person name="Riley R."/>
            <person name="Lipzen A."/>
            <person name="Clum A."/>
            <person name="Drula E."/>
            <person name="Henrissat B."/>
            <person name="Kohler A."/>
            <person name="Grigoriev I.V."/>
            <person name="Martin F.M."/>
            <person name="Hacquard S."/>
        </authorList>
    </citation>
    <scope>NUCLEOTIDE SEQUENCE</scope>
    <source>
        <strain evidence="1">MPI-CAGE-CH-0243</strain>
    </source>
</reference>
<dbReference type="OrthoDB" id="3932250at2759"/>